<dbReference type="AlphaFoldDB" id="W1YAX2"/>
<organism evidence="1">
    <name type="scientific">human gut metagenome</name>
    <dbReference type="NCBI Taxonomy" id="408170"/>
    <lineage>
        <taxon>unclassified sequences</taxon>
        <taxon>metagenomes</taxon>
        <taxon>organismal metagenomes</taxon>
    </lineage>
</organism>
<comment type="caution">
    <text evidence="1">The sequence shown here is derived from an EMBL/GenBank/DDBJ whole genome shotgun (WGS) entry which is preliminary data.</text>
</comment>
<accession>W1YAX2</accession>
<gene>
    <name evidence="1" type="ORF">Q604_UNBC07155G0002</name>
</gene>
<protein>
    <submittedName>
        <fullName evidence="1">Uncharacterized protein</fullName>
    </submittedName>
</protein>
<evidence type="ECO:0000313" key="1">
    <source>
        <dbReference type="EMBL" id="ETJ38825.1"/>
    </source>
</evidence>
<sequence length="24" mass="2755">HSVDLVHKQLRMIETEMMVSSVQG</sequence>
<feature type="non-terminal residue" evidence="1">
    <location>
        <position position="1"/>
    </location>
</feature>
<proteinExistence type="predicted"/>
<dbReference type="EMBL" id="AZMM01007155">
    <property type="protein sequence ID" value="ETJ38825.1"/>
    <property type="molecule type" value="Genomic_DNA"/>
</dbReference>
<name>W1YAX2_9ZZZZ</name>
<reference evidence="1" key="1">
    <citation type="submission" date="2013-12" db="EMBL/GenBank/DDBJ databases">
        <title>A Varibaculum cambriense genome reconstructed from a premature infant gut community with otherwise low bacterial novelty that shifts toward anaerobic metabolism during the third week of life.</title>
        <authorList>
            <person name="Brown C.T."/>
            <person name="Sharon I."/>
            <person name="Thomas B.C."/>
            <person name="Castelle C.J."/>
            <person name="Morowitz M.J."/>
            <person name="Banfield J.F."/>
        </authorList>
    </citation>
    <scope>NUCLEOTIDE SEQUENCE</scope>
</reference>